<dbReference type="EMBL" id="MUBC01000054">
    <property type="protein sequence ID" value="ONM42661.1"/>
    <property type="molecule type" value="Genomic_DNA"/>
</dbReference>
<dbReference type="Pfam" id="PF13466">
    <property type="entry name" value="STAS_2"/>
    <property type="match status" value="1"/>
</dbReference>
<dbReference type="CDD" id="cd07043">
    <property type="entry name" value="STAS_anti-anti-sigma_factors"/>
    <property type="match status" value="1"/>
</dbReference>
<comment type="caution">
    <text evidence="2">The sequence shown here is derived from an EMBL/GenBank/DDBJ whole genome shotgun (WGS) entry which is preliminary data.</text>
</comment>
<sequence length="105" mass="10941">MSQATLQVDAEGVVLLSGELDFASAPALREQLLDAAGRGQGPLVLDFAQVTQANSVALSLLLRAAEQAQRAGRSLQVRSLPAGLQSMAQVCGLEDWLQQGAQAPT</sequence>
<dbReference type="RefSeq" id="WP_235846671.1">
    <property type="nucleotide sequence ID" value="NZ_FOUD01000002.1"/>
</dbReference>
<dbReference type="STRING" id="254161.SAMN05216256_10285"/>
<evidence type="ECO:0000259" key="1">
    <source>
        <dbReference type="PROSITE" id="PS50801"/>
    </source>
</evidence>
<gene>
    <name evidence="2" type="ORF">BXT89_16795</name>
</gene>
<dbReference type="PROSITE" id="PS50801">
    <property type="entry name" value="STAS"/>
    <property type="match status" value="1"/>
</dbReference>
<dbReference type="AlphaFoldDB" id="A0A1S8DCF2"/>
<keyword evidence="3" id="KW-1185">Reference proteome</keyword>
<dbReference type="PANTHER" id="PTHR35849">
    <property type="entry name" value="BLR2341 PROTEIN"/>
    <property type="match status" value="1"/>
</dbReference>
<dbReference type="InterPro" id="IPR052746">
    <property type="entry name" value="MlaB_ABC_Transporter"/>
</dbReference>
<evidence type="ECO:0000313" key="2">
    <source>
        <dbReference type="EMBL" id="ONM42661.1"/>
    </source>
</evidence>
<dbReference type="Proteomes" id="UP000242847">
    <property type="component" value="Unassembled WGS sequence"/>
</dbReference>
<organism evidence="2 3">
    <name type="scientific">Halopseudomonas pachastrellae</name>
    <dbReference type="NCBI Taxonomy" id="254161"/>
    <lineage>
        <taxon>Bacteria</taxon>
        <taxon>Pseudomonadati</taxon>
        <taxon>Pseudomonadota</taxon>
        <taxon>Gammaproteobacteria</taxon>
        <taxon>Pseudomonadales</taxon>
        <taxon>Pseudomonadaceae</taxon>
        <taxon>Halopseudomonas</taxon>
    </lineage>
</organism>
<dbReference type="InterPro" id="IPR036513">
    <property type="entry name" value="STAS_dom_sf"/>
</dbReference>
<dbReference type="PANTHER" id="PTHR35849:SF2">
    <property type="entry name" value="BLR2341 PROTEIN"/>
    <property type="match status" value="1"/>
</dbReference>
<dbReference type="InterPro" id="IPR058548">
    <property type="entry name" value="MlaB-like_STAS"/>
</dbReference>
<dbReference type="SUPFAM" id="SSF52091">
    <property type="entry name" value="SpoIIaa-like"/>
    <property type="match status" value="1"/>
</dbReference>
<evidence type="ECO:0000313" key="3">
    <source>
        <dbReference type="Proteomes" id="UP000242847"/>
    </source>
</evidence>
<name>A0A1S8DCF2_9GAMM</name>
<dbReference type="InterPro" id="IPR002645">
    <property type="entry name" value="STAS_dom"/>
</dbReference>
<reference evidence="2 3" key="1">
    <citation type="submission" date="2017-01" db="EMBL/GenBank/DDBJ databases">
        <title>Draft genome sequence of Pseudomonas pachastrellae type strain CCUG 46540T from a deep sea.</title>
        <authorList>
            <person name="Gomila M."/>
            <person name="Mulet M."/>
            <person name="Lalucat J."/>
            <person name="Garcia-Valdes E."/>
        </authorList>
    </citation>
    <scope>NUCLEOTIDE SEQUENCE [LARGE SCALE GENOMIC DNA]</scope>
    <source>
        <strain evidence="2 3">CCUG 46540</strain>
    </source>
</reference>
<feature type="domain" description="STAS" evidence="1">
    <location>
        <begin position="13"/>
        <end position="105"/>
    </location>
</feature>
<proteinExistence type="predicted"/>
<dbReference type="Gene3D" id="3.30.750.24">
    <property type="entry name" value="STAS domain"/>
    <property type="match status" value="1"/>
</dbReference>
<accession>A0A1S8DCF2</accession>
<protein>
    <recommendedName>
        <fullName evidence="1">STAS domain-containing protein</fullName>
    </recommendedName>
</protein>